<gene>
    <name evidence="8" type="ORF">WG901_14915</name>
</gene>
<proteinExistence type="inferred from homology"/>
<evidence type="ECO:0000256" key="4">
    <source>
        <dbReference type="ARBA" id="ARBA00022827"/>
    </source>
</evidence>
<accession>A0ABU8RXX7</accession>
<dbReference type="Pfam" id="PF13738">
    <property type="entry name" value="Pyr_redox_3"/>
    <property type="match status" value="1"/>
</dbReference>
<reference evidence="8 9" key="1">
    <citation type="submission" date="2024-03" db="EMBL/GenBank/DDBJ databases">
        <authorList>
            <person name="Jo J.-H."/>
        </authorList>
    </citation>
    <scope>NUCLEOTIDE SEQUENCE [LARGE SCALE GENOMIC DNA]</scope>
    <source>
        <strain evidence="8 9">PS1R-30</strain>
    </source>
</reference>
<dbReference type="PANTHER" id="PTHR43098">
    <property type="entry name" value="L-ORNITHINE N(5)-MONOOXYGENASE-RELATED"/>
    <property type="match status" value="1"/>
</dbReference>
<comment type="caution">
    <text evidence="8">The sequence shown here is derived from an EMBL/GenBank/DDBJ whole genome shotgun (WGS) entry which is preliminary data.</text>
</comment>
<name>A0ABU8RXX7_9SPHN</name>
<dbReference type="SUPFAM" id="SSF51905">
    <property type="entry name" value="FAD/NAD(P)-binding domain"/>
    <property type="match status" value="1"/>
</dbReference>
<dbReference type="InterPro" id="IPR036188">
    <property type="entry name" value="FAD/NAD-bd_sf"/>
</dbReference>
<evidence type="ECO:0000313" key="8">
    <source>
        <dbReference type="EMBL" id="MEJ5977939.1"/>
    </source>
</evidence>
<sequence length="601" mass="67392">MTTPIPPLDHLDTGALREKYRLERDKRLRADGNDQYVEMAGQFAAFLDDPYTSATKREPLFDDTEVILIGGGFGGLLAGARLHQAGFRDVRVIEKGGNFGGTWYWNRYPGAACDVESYIYLPLLEEMGFMPRRKYTPAPEILDYSHRVAERFDLYRKACLHTEVTELRWDEEALRWIVSTNRGDRMRAKFVVMANGPAHKPRLPGIPGIEKFEGRIFHTARWDYDYTGGGPEGGLDRLADKRVGVIGTGATAVQCIPHLAQGTMRLFVFQRTPSAIDVRNDYATDADWWHAQQPGWQKRRMENFTALTSAAQVDEDLIQDGWTQVMSKFLRVNTLGTNGTLSPEAVEEADFVKMEAIRARVENAVEDRDTAAALKPWYRQFCKRPCFHDEYLPAFNRSNVTLVDTGGQGVEAITETGVVVAGEHYPLDCLVLATGFEIGTAYTRRSGYDVIGIGGERLSEKWSRGFATLHGMHVHGFPNLFVFNRDQSAHTVNFTHSLDELSRHMTHILAAARDRGATRIEATAEAEQAWVDTIVELSTINRDFLESCTPGYYNGEGRMNVEAARRGAGYGRGPLAFFEVLADWREQGDLSGLRLTAEGEA</sequence>
<evidence type="ECO:0000256" key="6">
    <source>
        <dbReference type="ARBA" id="ARBA00023002"/>
    </source>
</evidence>
<dbReference type="RefSeq" id="WP_339587886.1">
    <property type="nucleotide sequence ID" value="NZ_JBBHJZ010000003.1"/>
</dbReference>
<keyword evidence="4" id="KW-0274">FAD</keyword>
<protein>
    <submittedName>
        <fullName evidence="8">NAD(P)/FAD-dependent oxidoreductase</fullName>
        <ecNumber evidence="8">1.14.13.-</ecNumber>
    </submittedName>
</protein>
<evidence type="ECO:0000256" key="3">
    <source>
        <dbReference type="ARBA" id="ARBA00022630"/>
    </source>
</evidence>
<evidence type="ECO:0000313" key="9">
    <source>
        <dbReference type="Proteomes" id="UP001361239"/>
    </source>
</evidence>
<organism evidence="8 9">
    <name type="scientific">Novosphingobium anseongense</name>
    <dbReference type="NCBI Taxonomy" id="3133436"/>
    <lineage>
        <taxon>Bacteria</taxon>
        <taxon>Pseudomonadati</taxon>
        <taxon>Pseudomonadota</taxon>
        <taxon>Alphaproteobacteria</taxon>
        <taxon>Sphingomonadales</taxon>
        <taxon>Sphingomonadaceae</taxon>
        <taxon>Novosphingobium</taxon>
    </lineage>
</organism>
<keyword evidence="6 8" id="KW-0560">Oxidoreductase</keyword>
<comment type="cofactor">
    <cofactor evidence="1">
        <name>FAD</name>
        <dbReference type="ChEBI" id="CHEBI:57692"/>
    </cofactor>
</comment>
<evidence type="ECO:0000256" key="5">
    <source>
        <dbReference type="ARBA" id="ARBA00022857"/>
    </source>
</evidence>
<comment type="similarity">
    <text evidence="2">Belongs to the FAD-binding monooxygenase family.</text>
</comment>
<dbReference type="InterPro" id="IPR050775">
    <property type="entry name" value="FAD-binding_Monooxygenases"/>
</dbReference>
<evidence type="ECO:0000256" key="7">
    <source>
        <dbReference type="ARBA" id="ARBA00023033"/>
    </source>
</evidence>
<keyword evidence="7" id="KW-0503">Monooxygenase</keyword>
<evidence type="ECO:0000256" key="2">
    <source>
        <dbReference type="ARBA" id="ARBA00010139"/>
    </source>
</evidence>
<dbReference type="PANTHER" id="PTHR43098:SF4">
    <property type="entry name" value="BLR3857 PROTEIN"/>
    <property type="match status" value="1"/>
</dbReference>
<keyword evidence="9" id="KW-1185">Reference proteome</keyword>
<dbReference type="EMBL" id="JBBHJZ010000003">
    <property type="protein sequence ID" value="MEJ5977939.1"/>
    <property type="molecule type" value="Genomic_DNA"/>
</dbReference>
<dbReference type="Proteomes" id="UP001361239">
    <property type="component" value="Unassembled WGS sequence"/>
</dbReference>
<evidence type="ECO:0000256" key="1">
    <source>
        <dbReference type="ARBA" id="ARBA00001974"/>
    </source>
</evidence>
<dbReference type="GO" id="GO:0016491">
    <property type="term" value="F:oxidoreductase activity"/>
    <property type="evidence" value="ECO:0007669"/>
    <property type="project" value="UniProtKB-KW"/>
</dbReference>
<keyword evidence="5" id="KW-0521">NADP</keyword>
<dbReference type="EC" id="1.14.13.-" evidence="8"/>
<dbReference type="Gene3D" id="3.50.50.60">
    <property type="entry name" value="FAD/NAD(P)-binding domain"/>
    <property type="match status" value="2"/>
</dbReference>
<keyword evidence="3" id="KW-0285">Flavoprotein</keyword>